<keyword evidence="1" id="KW-0472">Membrane</keyword>
<dbReference type="Pfam" id="PF09335">
    <property type="entry name" value="VTT_dom"/>
    <property type="match status" value="1"/>
</dbReference>
<feature type="transmembrane region" description="Helical" evidence="1">
    <location>
        <begin position="6"/>
        <end position="25"/>
    </location>
</feature>
<keyword evidence="1" id="KW-0812">Transmembrane</keyword>
<evidence type="ECO:0000313" key="3">
    <source>
        <dbReference type="EMBL" id="KEJ89009.1"/>
    </source>
</evidence>
<dbReference type="AlphaFoldDB" id="A0A073IGY1"/>
<sequence length="188" mass="20513">MEAFLTLISQYGTLVYLLLFAYCALKSGSLPLFGGYAAHTGALDVTLVALATLAGGYLGDELRFAVARKYGTGFLAPRPRLSALMLKAEAMLDVYGPAYIFIYRYPKGMRTIGALPVGLTQMKWPVFTVLNASSALLWTALLVGAGYYFGAAIERAVAEGWGALSIFLLFVFLSLTLFGWWRLQRSEP</sequence>
<accession>A0A073IGY1</accession>
<proteinExistence type="predicted"/>
<evidence type="ECO:0000259" key="2">
    <source>
        <dbReference type="Pfam" id="PF09335"/>
    </source>
</evidence>
<feature type="domain" description="VTT" evidence="2">
    <location>
        <begin position="41"/>
        <end position="147"/>
    </location>
</feature>
<keyword evidence="4" id="KW-1185">Reference proteome</keyword>
<dbReference type="EMBL" id="JAMC01000004">
    <property type="protein sequence ID" value="KEJ89009.1"/>
    <property type="molecule type" value="Genomic_DNA"/>
</dbReference>
<dbReference type="GO" id="GO:0005886">
    <property type="term" value="C:plasma membrane"/>
    <property type="evidence" value="ECO:0007669"/>
    <property type="project" value="TreeGrafter"/>
</dbReference>
<organism evidence="3 4">
    <name type="scientific">Sulfitobacter donghicola DSW-25 = KCTC 12864 = JCM 14565</name>
    <dbReference type="NCBI Taxonomy" id="1300350"/>
    <lineage>
        <taxon>Bacteria</taxon>
        <taxon>Pseudomonadati</taxon>
        <taxon>Pseudomonadota</taxon>
        <taxon>Alphaproteobacteria</taxon>
        <taxon>Rhodobacterales</taxon>
        <taxon>Roseobacteraceae</taxon>
        <taxon>Sulfitobacter</taxon>
    </lineage>
</organism>
<dbReference type="Proteomes" id="UP000027734">
    <property type="component" value="Unassembled WGS sequence"/>
</dbReference>
<evidence type="ECO:0000313" key="4">
    <source>
        <dbReference type="Proteomes" id="UP000027734"/>
    </source>
</evidence>
<dbReference type="eggNOG" id="COG0586">
    <property type="taxonomic scope" value="Bacteria"/>
</dbReference>
<feature type="transmembrane region" description="Helical" evidence="1">
    <location>
        <begin position="37"/>
        <end position="58"/>
    </location>
</feature>
<dbReference type="RefSeq" id="WP_025058583.1">
    <property type="nucleotide sequence ID" value="NZ_JAMC01000004.1"/>
</dbReference>
<dbReference type="OrthoDB" id="948134at2"/>
<gene>
    <name evidence="3" type="ORF">DSW25_12275</name>
</gene>
<protein>
    <submittedName>
        <fullName evidence="3">Membrane protein</fullName>
    </submittedName>
</protein>
<evidence type="ECO:0000256" key="1">
    <source>
        <dbReference type="SAM" id="Phobius"/>
    </source>
</evidence>
<dbReference type="InterPro" id="IPR032816">
    <property type="entry name" value="VTT_dom"/>
</dbReference>
<reference evidence="3 4" key="1">
    <citation type="submission" date="2014-01" db="EMBL/GenBank/DDBJ databases">
        <title>Sulfitobacter donghicola JCM 14565 Genome Sequencing.</title>
        <authorList>
            <person name="Lai Q."/>
            <person name="Hong Z."/>
        </authorList>
    </citation>
    <scope>NUCLEOTIDE SEQUENCE [LARGE SCALE GENOMIC DNA]</scope>
    <source>
        <strain evidence="3 4">JCM 14565</strain>
    </source>
</reference>
<feature type="transmembrane region" description="Helical" evidence="1">
    <location>
        <begin position="124"/>
        <end position="149"/>
    </location>
</feature>
<dbReference type="PANTHER" id="PTHR42709:SF2">
    <property type="entry name" value="INNER MEMBRANE PROTEIN YOHD"/>
    <property type="match status" value="1"/>
</dbReference>
<comment type="caution">
    <text evidence="3">The sequence shown here is derived from an EMBL/GenBank/DDBJ whole genome shotgun (WGS) entry which is preliminary data.</text>
</comment>
<feature type="transmembrane region" description="Helical" evidence="1">
    <location>
        <begin position="161"/>
        <end position="181"/>
    </location>
</feature>
<dbReference type="STRING" id="1300350.Z948_1148"/>
<name>A0A073IGY1_9RHOB</name>
<dbReference type="InterPro" id="IPR051311">
    <property type="entry name" value="DedA_domain"/>
</dbReference>
<dbReference type="PANTHER" id="PTHR42709">
    <property type="entry name" value="ALKALINE PHOSPHATASE LIKE PROTEIN"/>
    <property type="match status" value="1"/>
</dbReference>
<keyword evidence="1" id="KW-1133">Transmembrane helix</keyword>